<dbReference type="AlphaFoldDB" id="A0A419DB00"/>
<dbReference type="EMBL" id="QZJW01000050">
    <property type="protein sequence ID" value="RJO60264.1"/>
    <property type="molecule type" value="Genomic_DNA"/>
</dbReference>
<name>A0A419DB00_9BACT</name>
<evidence type="ECO:0000313" key="1">
    <source>
        <dbReference type="EMBL" id="RJO60264.1"/>
    </source>
</evidence>
<feature type="non-terminal residue" evidence="1">
    <location>
        <position position="195"/>
    </location>
</feature>
<sequence length="195" mass="23333">MSLNIKYSKELEVERIKNTLNKLDWYDKHGYRPRLPENIDLKHISTEDIYSYIEKDYKDDYSKISDEIKAGYKILEDAYIKELKEVFGNNIITDFDVTLTKYGVGGSYGLPNKIIINILFIKKPPTKILIHEICHLMVEDHVLKNGILQREKERVVDLILNSKKFEFLNYDWWQDSYDNTEKYIDDLFEREFFKS</sequence>
<comment type="caution">
    <text evidence="1">The sequence shown here is derived from an EMBL/GenBank/DDBJ whole genome shotgun (WGS) entry which is preliminary data.</text>
</comment>
<proteinExistence type="predicted"/>
<organism evidence="1 2">
    <name type="scientific">candidate division WS5 bacterium</name>
    <dbReference type="NCBI Taxonomy" id="2093353"/>
    <lineage>
        <taxon>Bacteria</taxon>
        <taxon>candidate division WS5</taxon>
    </lineage>
</organism>
<protein>
    <submittedName>
        <fullName evidence="1">Uncharacterized protein</fullName>
    </submittedName>
</protein>
<accession>A0A419DB00</accession>
<gene>
    <name evidence="1" type="ORF">C4544_05845</name>
</gene>
<dbReference type="Proteomes" id="UP000285655">
    <property type="component" value="Unassembled WGS sequence"/>
</dbReference>
<reference evidence="1 2" key="1">
    <citation type="journal article" date="2017" name="ISME J.">
        <title>Energy and carbon metabolisms in a deep terrestrial subsurface fluid microbial community.</title>
        <authorList>
            <person name="Momper L."/>
            <person name="Jungbluth S.P."/>
            <person name="Lee M.D."/>
            <person name="Amend J.P."/>
        </authorList>
    </citation>
    <scope>NUCLEOTIDE SEQUENCE [LARGE SCALE GENOMIC DNA]</scope>
    <source>
        <strain evidence="1">SURF_29</strain>
    </source>
</reference>
<evidence type="ECO:0000313" key="2">
    <source>
        <dbReference type="Proteomes" id="UP000285655"/>
    </source>
</evidence>